<protein>
    <submittedName>
        <fullName evidence="2">Uncharacterized protein</fullName>
    </submittedName>
</protein>
<evidence type="ECO:0000313" key="2">
    <source>
        <dbReference type="EMBL" id="KAF3686270.1"/>
    </source>
</evidence>
<name>A0A6G1P7J3_CHAAH</name>
<feature type="region of interest" description="Disordered" evidence="1">
    <location>
        <begin position="1"/>
        <end position="71"/>
    </location>
</feature>
<evidence type="ECO:0000313" key="3">
    <source>
        <dbReference type="Proteomes" id="UP000503349"/>
    </source>
</evidence>
<proteinExistence type="predicted"/>
<dbReference type="AlphaFoldDB" id="A0A6G1P7J3"/>
<feature type="compositionally biased region" description="Basic and acidic residues" evidence="1">
    <location>
        <begin position="38"/>
        <end position="50"/>
    </location>
</feature>
<dbReference type="Proteomes" id="UP000503349">
    <property type="component" value="Chromosome 2"/>
</dbReference>
<feature type="compositionally biased region" description="Basic and acidic residues" evidence="1">
    <location>
        <begin position="59"/>
        <end position="71"/>
    </location>
</feature>
<dbReference type="EMBL" id="CM015713">
    <property type="protein sequence ID" value="KAF3686270.1"/>
    <property type="molecule type" value="Genomic_DNA"/>
</dbReference>
<reference evidence="3" key="2">
    <citation type="submission" date="2019-02" db="EMBL/GenBank/DDBJ databases">
        <title>Opniocepnalus argus Var Kimnra genome.</title>
        <authorList>
            <person name="Zhou C."/>
            <person name="Xiao S."/>
        </authorList>
    </citation>
    <scope>NUCLEOTIDE SEQUENCE [LARGE SCALE GENOMIC DNA]</scope>
</reference>
<evidence type="ECO:0000256" key="1">
    <source>
        <dbReference type="SAM" id="MobiDB-lite"/>
    </source>
</evidence>
<gene>
    <name evidence="2" type="ORF">EXN66_Car001942</name>
</gene>
<sequence>MASILLGCCLKKKHTAQGRESPQERKVHSNTSGDTTEEERIQQKQDVEKKNKNKKKTEKTKEKNGKRETHIKVEVIFFRPF</sequence>
<accession>A0A6G1P7J3</accession>
<reference evidence="2 3" key="1">
    <citation type="submission" date="2019-02" db="EMBL/GenBank/DDBJ databases">
        <title>Opniocepnalus argus genome.</title>
        <authorList>
            <person name="Zhou C."/>
            <person name="Xiao S."/>
        </authorList>
    </citation>
    <scope>NUCLEOTIDE SEQUENCE [LARGE SCALE GENOMIC DNA]</scope>
    <source>
        <strain evidence="2">OARG1902GOOAL</strain>
        <tissue evidence="2">Muscle</tissue>
    </source>
</reference>
<organism evidence="2 3">
    <name type="scientific">Channa argus</name>
    <name type="common">Northern snakehead</name>
    <name type="synonym">Ophicephalus argus</name>
    <dbReference type="NCBI Taxonomy" id="215402"/>
    <lineage>
        <taxon>Eukaryota</taxon>
        <taxon>Metazoa</taxon>
        <taxon>Chordata</taxon>
        <taxon>Craniata</taxon>
        <taxon>Vertebrata</taxon>
        <taxon>Euteleostomi</taxon>
        <taxon>Actinopterygii</taxon>
        <taxon>Neopterygii</taxon>
        <taxon>Teleostei</taxon>
        <taxon>Neoteleostei</taxon>
        <taxon>Acanthomorphata</taxon>
        <taxon>Anabantaria</taxon>
        <taxon>Anabantiformes</taxon>
        <taxon>Channoidei</taxon>
        <taxon>Channidae</taxon>
        <taxon>Channa</taxon>
    </lineage>
</organism>
<keyword evidence="3" id="KW-1185">Reference proteome</keyword>